<dbReference type="Proteomes" id="UP001244341">
    <property type="component" value="Chromosome 9b"/>
</dbReference>
<keyword evidence="3" id="KW-1185">Reference proteome</keyword>
<evidence type="ECO:0000256" key="1">
    <source>
        <dbReference type="SAM" id="MobiDB-lite"/>
    </source>
</evidence>
<proteinExistence type="predicted"/>
<feature type="compositionally biased region" description="Low complexity" evidence="1">
    <location>
        <begin position="664"/>
        <end position="673"/>
    </location>
</feature>
<evidence type="ECO:0008006" key="4">
    <source>
        <dbReference type="Google" id="ProtNLM"/>
    </source>
</evidence>
<dbReference type="EMBL" id="CP126216">
    <property type="protein sequence ID" value="WIA17972.1"/>
    <property type="molecule type" value="Genomic_DNA"/>
</dbReference>
<feature type="region of interest" description="Disordered" evidence="1">
    <location>
        <begin position="1"/>
        <end position="26"/>
    </location>
</feature>
<name>A0ABY8UC67_TETOB</name>
<feature type="compositionally biased region" description="Basic and acidic residues" evidence="1">
    <location>
        <begin position="494"/>
        <end position="530"/>
    </location>
</feature>
<feature type="compositionally biased region" description="Low complexity" evidence="1">
    <location>
        <begin position="566"/>
        <end position="587"/>
    </location>
</feature>
<feature type="compositionally biased region" description="Basic and acidic residues" evidence="1">
    <location>
        <begin position="266"/>
        <end position="286"/>
    </location>
</feature>
<feature type="compositionally biased region" description="Acidic residues" evidence="1">
    <location>
        <begin position="9"/>
        <end position="26"/>
    </location>
</feature>
<evidence type="ECO:0000313" key="2">
    <source>
        <dbReference type="EMBL" id="WIA17972.1"/>
    </source>
</evidence>
<evidence type="ECO:0000313" key="3">
    <source>
        <dbReference type="Proteomes" id="UP001244341"/>
    </source>
</evidence>
<gene>
    <name evidence="2" type="ORF">OEZ85_009461</name>
</gene>
<feature type="region of interest" description="Disordered" evidence="1">
    <location>
        <begin position="482"/>
        <end position="587"/>
    </location>
</feature>
<feature type="compositionally biased region" description="Low complexity" evidence="1">
    <location>
        <begin position="533"/>
        <end position="558"/>
    </location>
</feature>
<feature type="compositionally biased region" description="Low complexity" evidence="1">
    <location>
        <begin position="287"/>
        <end position="302"/>
    </location>
</feature>
<organism evidence="2 3">
    <name type="scientific">Tetradesmus obliquus</name>
    <name type="common">Green alga</name>
    <name type="synonym">Acutodesmus obliquus</name>
    <dbReference type="NCBI Taxonomy" id="3088"/>
    <lineage>
        <taxon>Eukaryota</taxon>
        <taxon>Viridiplantae</taxon>
        <taxon>Chlorophyta</taxon>
        <taxon>core chlorophytes</taxon>
        <taxon>Chlorophyceae</taxon>
        <taxon>CS clade</taxon>
        <taxon>Sphaeropleales</taxon>
        <taxon>Scenedesmaceae</taxon>
        <taxon>Tetradesmus</taxon>
    </lineage>
</organism>
<protein>
    <recommendedName>
        <fullName evidence="4">Zinc finger PHD-type domain-containing protein</fullName>
    </recommendedName>
</protein>
<reference evidence="2 3" key="1">
    <citation type="submission" date="2023-05" db="EMBL/GenBank/DDBJ databases">
        <title>A 100% complete, gapless, phased diploid assembly of the Scenedesmus obliquus UTEX 3031 genome.</title>
        <authorList>
            <person name="Biondi T.C."/>
            <person name="Hanschen E.R."/>
            <person name="Kwon T."/>
            <person name="Eng W."/>
            <person name="Kruse C.P.S."/>
            <person name="Koehler S.I."/>
            <person name="Kunde Y."/>
            <person name="Gleasner C.D."/>
            <person name="You Mak K.T."/>
            <person name="Polle J."/>
            <person name="Hovde B.T."/>
            <person name="Starkenburg S.R."/>
        </authorList>
    </citation>
    <scope>NUCLEOTIDE SEQUENCE [LARGE SCALE GENOMIC DNA]</scope>
    <source>
        <strain evidence="2 3">DOE0152z</strain>
    </source>
</reference>
<accession>A0ABY8UC67</accession>
<feature type="region of interest" description="Disordered" evidence="1">
    <location>
        <begin position="664"/>
        <end position="729"/>
    </location>
</feature>
<sequence>MSDYSSDSDMMEVEAEEEDEEEEQHDEDLGVVCEVCATGLARKVLVLCKNYGPDHGIGCHTFCMAGDRWQTAGLKLDYFCTACSEFNKLWSKAQRDMEEQRALQGGGVAHRKGKPLEAMPALPPIHAPVRARHAAAVTMQPTAQMKIDRAAAAAAEGTSEPANPAAAAAAGRAAAAAAPARAEQRVAAAGRGGGKALAGRGQPFKGRGPGAIEPPKLRGPLRQQQQQQQQQQHKEQPRTAATAFVKGLNQGKPGEVKAAQRSNKAAAERTQQEQQQRERDRQKKEATAAAIAAGRRARQQQQTLSADTDAEYTVTIGQLAQISCQIVQAGVRATDDEAELHIMLDLKGHLKLCHPMEALASEQQRHIFRDEMIPELQTPNPGEDRKQLVGGVFDLELHPSISRYADCAELSYKPLKFVPVQNARISVQEQLKDRARFIVVSLGQRLLVFLPTPAGELLLLLPRDAENTDDLVQEVVQSVMRDRNLGATPSQLEARAEQEREQKQQKSDSAEGARDKDPDNKEGVMDEVKQRLAAQAAGAGQQQQQQQQQEPQLQLEPQGSVGRPCVQPDKQQQQQQQQQRRQQQVPLAQQQQLSRRLITPQLEDLVAVPQLRFYLLGFSLDSPGLMDSIAAAEALGATVHYKSQEQSTCRGPLRWLWRKQRQLQQRDAAQQGADGSGAVGSKRARGGAAGSAARRRRRQCNGGWQEWGGEEGEMQPGLEGDEGGSSSSGALVRLPGKLREYQLFRSGVAVLMESTGLSSAIKGQLQQLLALLAAGQAAAEEQWGTLDGGGEWALCLARRTLEQELSASRQAMLWPQLPEGRVLLLDEVLAPDTLADETDVDNALLQNALSLAQQRCGQLRLVILLLPDIDLAVQQQQQRVQSAGGMSVGYGGGGSAVLQDPVQLLEAMVGRLQPGSSAVMH</sequence>
<feature type="region of interest" description="Disordered" evidence="1">
    <location>
        <begin position="186"/>
        <end position="304"/>
    </location>
</feature>